<sequence length="205" mass="24003">MNDYIASLEKEFSLLENGFKEEEKRALTDFKSNDSDYIKKLAFLAYKSAAYQVRMYSVFLFGYLSEKDDILTFMRDEVSKDDNWRVQEVLAKSFDEFCKSIGYEKALPVIDEWLKNNNPNTRRAVIEGLRIWTSIPYFKENPNEAIKRLAGLKEDSSEYVRKSVGNALRDISKKFPELIKAELNNRNLESKEINQVYELASKFIK</sequence>
<dbReference type="Pfam" id="PF08713">
    <property type="entry name" value="DNA_alkylation"/>
    <property type="match status" value="1"/>
</dbReference>
<dbReference type="Gene3D" id="1.10.1240.70">
    <property type="match status" value="1"/>
</dbReference>
<dbReference type="InterPro" id="IPR016024">
    <property type="entry name" value="ARM-type_fold"/>
</dbReference>
<dbReference type="RefSeq" id="WP_194076474.1">
    <property type="nucleotide sequence ID" value="NZ_CP061839.1"/>
</dbReference>
<dbReference type="AlphaFoldDB" id="A0A7S6WPM7"/>
<dbReference type="InterPro" id="IPR014825">
    <property type="entry name" value="DNA_alkylation"/>
</dbReference>
<dbReference type="EMBL" id="CP061839">
    <property type="protein sequence ID" value="QOW61034.1"/>
    <property type="molecule type" value="Genomic_DNA"/>
</dbReference>
<name>A0A7S6WPM7_9SPIR</name>
<protein>
    <submittedName>
        <fullName evidence="1">DNA alkylation repair protein</fullName>
    </submittedName>
</protein>
<accession>A0A7S6WPM7</accession>
<dbReference type="SUPFAM" id="SSF48371">
    <property type="entry name" value="ARM repeat"/>
    <property type="match status" value="1"/>
</dbReference>
<gene>
    <name evidence="1" type="ORF">IFE08_01020</name>
</gene>
<reference evidence="1 2" key="1">
    <citation type="submission" date="2020-09" db="EMBL/GenBank/DDBJ databases">
        <title>Characterization of Treponema spp. from bovine digital dermatitis in Korea.</title>
        <authorList>
            <person name="Espiritu H.M."/>
            <person name="Cho Y.I."/>
            <person name="Mamuad L."/>
        </authorList>
    </citation>
    <scope>NUCLEOTIDE SEQUENCE [LARGE SCALE GENOMIC DNA]</scope>
    <source>
        <strain evidence="1 2">KS1</strain>
    </source>
</reference>
<dbReference type="Gene3D" id="1.25.40.290">
    <property type="entry name" value="ARM repeat domains"/>
    <property type="match status" value="1"/>
</dbReference>
<evidence type="ECO:0000313" key="2">
    <source>
        <dbReference type="Proteomes" id="UP000593915"/>
    </source>
</evidence>
<organism evidence="1 2">
    <name type="scientific">Treponema pedis</name>
    <dbReference type="NCBI Taxonomy" id="409322"/>
    <lineage>
        <taxon>Bacteria</taxon>
        <taxon>Pseudomonadati</taxon>
        <taxon>Spirochaetota</taxon>
        <taxon>Spirochaetia</taxon>
        <taxon>Spirochaetales</taxon>
        <taxon>Treponemataceae</taxon>
        <taxon>Treponema</taxon>
    </lineage>
</organism>
<proteinExistence type="predicted"/>
<evidence type="ECO:0000313" key="1">
    <source>
        <dbReference type="EMBL" id="QOW61034.1"/>
    </source>
</evidence>
<dbReference type="Proteomes" id="UP000593915">
    <property type="component" value="Chromosome"/>
</dbReference>